<proteinExistence type="predicted"/>
<sequence>MPDPVDLVVPVKELRRAKSRLAPAVAALPGDDADRERAHHALALALAR</sequence>
<reference evidence="1" key="1">
    <citation type="submission" date="2020-02" db="EMBL/GenBank/DDBJ databases">
        <authorList>
            <person name="Meier V. D."/>
        </authorList>
    </citation>
    <scope>NUCLEOTIDE SEQUENCE</scope>
    <source>
        <strain evidence="1">AVDCRST_MAG54</strain>
    </source>
</reference>
<organism evidence="1">
    <name type="scientific">uncultured Actinomycetospora sp</name>
    <dbReference type="NCBI Taxonomy" id="1135996"/>
    <lineage>
        <taxon>Bacteria</taxon>
        <taxon>Bacillati</taxon>
        <taxon>Actinomycetota</taxon>
        <taxon>Actinomycetes</taxon>
        <taxon>Pseudonocardiales</taxon>
        <taxon>Pseudonocardiaceae</taxon>
        <taxon>Actinomycetospora</taxon>
        <taxon>environmental samples</taxon>
    </lineage>
</organism>
<feature type="non-terminal residue" evidence="1">
    <location>
        <position position="48"/>
    </location>
</feature>
<dbReference type="AlphaFoldDB" id="A0A6J4J1N2"/>
<gene>
    <name evidence="1" type="ORF">AVDCRST_MAG54-2823</name>
</gene>
<protein>
    <submittedName>
        <fullName evidence="1">Uncharacterized protein</fullName>
    </submittedName>
</protein>
<accession>A0A6J4J1N2</accession>
<dbReference type="Gene3D" id="3.90.550.10">
    <property type="entry name" value="Spore Coat Polysaccharide Biosynthesis Protein SpsA, Chain A"/>
    <property type="match status" value="1"/>
</dbReference>
<dbReference type="EMBL" id="CADCTH010000359">
    <property type="protein sequence ID" value="CAA9267938.1"/>
    <property type="molecule type" value="Genomic_DNA"/>
</dbReference>
<name>A0A6J4J1N2_9PSEU</name>
<dbReference type="InterPro" id="IPR029044">
    <property type="entry name" value="Nucleotide-diphossugar_trans"/>
</dbReference>
<evidence type="ECO:0000313" key="1">
    <source>
        <dbReference type="EMBL" id="CAA9267938.1"/>
    </source>
</evidence>